<feature type="domain" description="Peptidase C39-like" evidence="2">
    <location>
        <begin position="57"/>
        <end position="184"/>
    </location>
</feature>
<feature type="signal peptide" evidence="1">
    <location>
        <begin position="1"/>
        <end position="29"/>
    </location>
</feature>
<feature type="chain" id="PRO_5047383184" evidence="1">
    <location>
        <begin position="30"/>
        <end position="211"/>
    </location>
</feature>
<dbReference type="InterPro" id="IPR006311">
    <property type="entry name" value="TAT_signal"/>
</dbReference>
<evidence type="ECO:0000313" key="3">
    <source>
        <dbReference type="EMBL" id="MFD0688113.1"/>
    </source>
</evidence>
<proteinExistence type="predicted"/>
<comment type="caution">
    <text evidence="3">The sequence shown here is derived from an EMBL/GenBank/DDBJ whole genome shotgun (WGS) entry which is preliminary data.</text>
</comment>
<evidence type="ECO:0000259" key="2">
    <source>
        <dbReference type="Pfam" id="PF13529"/>
    </source>
</evidence>
<dbReference type="InterPro" id="IPR039564">
    <property type="entry name" value="Peptidase_C39-like"/>
</dbReference>
<dbReference type="PROSITE" id="PS51318">
    <property type="entry name" value="TAT"/>
    <property type="match status" value="1"/>
</dbReference>
<protein>
    <submittedName>
        <fullName evidence="3">C39 family peptidase</fullName>
    </submittedName>
</protein>
<keyword evidence="1" id="KW-0732">Signal</keyword>
<accession>A0ABW2XNK3</accession>
<dbReference type="Pfam" id="PF13529">
    <property type="entry name" value="Peptidase_C39_2"/>
    <property type="match status" value="1"/>
</dbReference>
<gene>
    <name evidence="3" type="ORF">ACFQZM_26710</name>
</gene>
<name>A0ABW2XNK3_9ACTN</name>
<dbReference type="Proteomes" id="UP001597063">
    <property type="component" value="Unassembled WGS sequence"/>
</dbReference>
<evidence type="ECO:0000256" key="1">
    <source>
        <dbReference type="SAM" id="SignalP"/>
    </source>
</evidence>
<keyword evidence="4" id="KW-1185">Reference proteome</keyword>
<dbReference type="Gene3D" id="3.90.70.10">
    <property type="entry name" value="Cysteine proteinases"/>
    <property type="match status" value="1"/>
</dbReference>
<evidence type="ECO:0000313" key="4">
    <source>
        <dbReference type="Proteomes" id="UP001597063"/>
    </source>
</evidence>
<dbReference type="EMBL" id="JBHTGP010000013">
    <property type="protein sequence ID" value="MFD0688113.1"/>
    <property type="molecule type" value="Genomic_DNA"/>
</dbReference>
<reference evidence="4" key="1">
    <citation type="journal article" date="2019" name="Int. J. Syst. Evol. Microbiol.">
        <title>The Global Catalogue of Microorganisms (GCM) 10K type strain sequencing project: providing services to taxonomists for standard genome sequencing and annotation.</title>
        <authorList>
            <consortium name="The Broad Institute Genomics Platform"/>
            <consortium name="The Broad Institute Genome Sequencing Center for Infectious Disease"/>
            <person name="Wu L."/>
            <person name="Ma J."/>
        </authorList>
    </citation>
    <scope>NUCLEOTIDE SEQUENCE [LARGE SCALE GENOMIC DNA]</scope>
    <source>
        <strain evidence="4">JCM 9371</strain>
    </source>
</reference>
<organism evidence="3 4">
    <name type="scientific">Actinomadura fibrosa</name>
    <dbReference type="NCBI Taxonomy" id="111802"/>
    <lineage>
        <taxon>Bacteria</taxon>
        <taxon>Bacillati</taxon>
        <taxon>Actinomycetota</taxon>
        <taxon>Actinomycetes</taxon>
        <taxon>Streptosporangiales</taxon>
        <taxon>Thermomonosporaceae</taxon>
        <taxon>Actinomadura</taxon>
    </lineage>
</organism>
<sequence length="211" mass="22341">MTTSRRTAVAATFLAAALAVPLGTASAQAAPVRHTAAAQPAAAAGQVGAQATKKLTIKTQKQQKSYWCAPAAVRAMASRHRSGSGLPTQAQLAKQMKTKTSGTNIREVLQTLNKLAGKHTYDFNTVGSGTRLSAEVKASVNRGHAVYVSVWSQWKPWKKTGTRGAGHAIVAYGYSGSTIYWWDPIDNTRHSASAAKSYAAMKNRGTQIITG</sequence>
<dbReference type="RefSeq" id="WP_131759114.1">
    <property type="nucleotide sequence ID" value="NZ_CAACUY010000068.1"/>
</dbReference>